<evidence type="ECO:0000313" key="11">
    <source>
        <dbReference type="EMBL" id="TFJ85512.1"/>
    </source>
</evidence>
<feature type="domain" description="Bromo" evidence="9">
    <location>
        <begin position="292"/>
        <end position="365"/>
    </location>
</feature>
<feature type="region of interest" description="Disordered" evidence="8">
    <location>
        <begin position="839"/>
        <end position="888"/>
    </location>
</feature>
<dbReference type="InterPro" id="IPR052442">
    <property type="entry name" value="Env_Response_Regulator"/>
</dbReference>
<dbReference type="GO" id="GO:0005634">
    <property type="term" value="C:nucleus"/>
    <property type="evidence" value="ECO:0007669"/>
    <property type="project" value="UniProtKB-SubCell"/>
</dbReference>
<keyword evidence="5" id="KW-0804">Transcription</keyword>
<evidence type="ECO:0000256" key="8">
    <source>
        <dbReference type="SAM" id="MobiDB-lite"/>
    </source>
</evidence>
<feature type="region of interest" description="Disordered" evidence="8">
    <location>
        <begin position="930"/>
        <end position="1091"/>
    </location>
</feature>
<comment type="caution">
    <text evidence="11">The sequence shown here is derived from an EMBL/GenBank/DDBJ whole genome shotgun (WGS) entry which is preliminary data.</text>
</comment>
<keyword evidence="12" id="KW-1185">Reference proteome</keyword>
<dbReference type="SUPFAM" id="SSF47370">
    <property type="entry name" value="Bromodomain"/>
    <property type="match status" value="1"/>
</dbReference>
<feature type="compositionally biased region" description="Acidic residues" evidence="8">
    <location>
        <begin position="845"/>
        <end position="880"/>
    </location>
</feature>
<dbReference type="SMART" id="SM00380">
    <property type="entry name" value="AP2"/>
    <property type="match status" value="1"/>
</dbReference>
<dbReference type="InterPro" id="IPR016177">
    <property type="entry name" value="DNA-bd_dom_sf"/>
</dbReference>
<dbReference type="EMBL" id="SDOX01000011">
    <property type="protein sequence ID" value="TFJ85512.1"/>
    <property type="molecule type" value="Genomic_DNA"/>
</dbReference>
<dbReference type="PRINTS" id="PR00503">
    <property type="entry name" value="BROMODOMAIN"/>
</dbReference>
<dbReference type="GO" id="GO:0003700">
    <property type="term" value="F:DNA-binding transcription factor activity"/>
    <property type="evidence" value="ECO:0007669"/>
    <property type="project" value="InterPro"/>
</dbReference>
<evidence type="ECO:0000256" key="4">
    <source>
        <dbReference type="ARBA" id="ARBA00023125"/>
    </source>
</evidence>
<keyword evidence="4" id="KW-0238">DNA-binding</keyword>
<dbReference type="Proteomes" id="UP000355283">
    <property type="component" value="Unassembled WGS sequence"/>
</dbReference>
<feature type="region of interest" description="Disordered" evidence="8">
    <location>
        <begin position="188"/>
        <end position="258"/>
    </location>
</feature>
<feature type="compositionally biased region" description="Pro residues" evidence="8">
    <location>
        <begin position="730"/>
        <end position="740"/>
    </location>
</feature>
<feature type="compositionally biased region" description="Gly residues" evidence="8">
    <location>
        <begin position="192"/>
        <end position="219"/>
    </location>
</feature>
<dbReference type="OrthoDB" id="448960at2759"/>
<comment type="subcellular location">
    <subcellularLocation>
        <location evidence="1">Nucleus</location>
    </subcellularLocation>
</comment>
<feature type="compositionally biased region" description="Basic and acidic residues" evidence="8">
    <location>
        <begin position="1222"/>
        <end position="1232"/>
    </location>
</feature>
<feature type="compositionally biased region" description="Basic and acidic residues" evidence="8">
    <location>
        <begin position="687"/>
        <end position="696"/>
    </location>
</feature>
<name>A0A4D9D1T5_9STRA</name>
<dbReference type="Pfam" id="PF00439">
    <property type="entry name" value="Bromodomain"/>
    <property type="match status" value="1"/>
</dbReference>
<sequence>MDWKLPPALGAHAGSGGNAGVEMGLEAPSPSFSLAATSQGTGMVAHPGSSNGDAGDRAMNLTLGSSLEAAASMARAGLKPGYGEGAYYPQAPLATAWSPDAHPLCHALLMTPSGMTGRVEAHRRRQAGRGEGNEWGSSPGVIDEFLIGLSDGSQGVLPESVIQTCIERLEAHTAENQAQLQTLRERNAEGENGAGRGGSGVGEGAWEGGGGGQGGGQGPGTAKAMTKRAQKAQGQQRRETGGGKKGGRAGGTGVTGAPVERLCVPLPRAPAGKASLTPEERRRCLEFVRRLASPYFARDFCYPVSELHPEVWEEYRRVVPHPMDLGTVHRKLHRGLYGSIRRFSQDIELVFANCERYHQGTPAPSVLAHANHLKTYARSLWLEVVVEEGGEGGREGGSGWEPAAVREKHQAREERLVFCRDLPLKPGDLRELRTVGAKVQRALEEEDGTWGQMERVVGFDAFLAAEKGERGAEGGTEGPTVGRVWEGLQHAFPGDGPPEQAVEWVGIRAEFEKTFHLVTASLRERRLRGTEFSCIWAQPFRFVWAGQRKPGGSKNQVQAYWPGMVVMYGDAPEFLTRLNEARLPRSIAKELHKQRTVNKQGMSVHRVVVETFGAHDFMFYNADMVRPYTGPESDPNTPGNKAIKGKEAYVEGVKEIATAWRVIDQCLREEEDEPHRFGEGVDEEEGEGRRKGGREEPTEEEVAATLEAMYQYLRQASASASGTSSGSTPSFPPSLPPSFPPSSFSASPFMASRASTEDGIGLTPYGAETKKKRGGRKGAGSWRQEAALSKVRDFVTAHGLREKVLMDLDVPNRPKLKRKELVGVSPGLFELDRGRDSLPILFGGGEEEGGEEGEEEGDETESEWEEEVEEEGREEGEAEAGMEGTPVRGRMKVLARRRGSLIAEIQILREMRVRQGELARLLFKDRFSMPLTRKGRPPGGTGGGGARRERKREVGELAPVFVAPASVESEEGGEGGAEGGGEGMDVAEGGKQPGGEGGVPETEKKRRRRRSKAEMQAAAAAGEFPPKRLKELLERYAASEEGERREGGDEGGAGGSEGEGGGAEGTVGRGGGGRGRRGRGRGGGRGERMRSGFIGVSLNGSRWSARISVAGKKISLGGFETEKEAALAYDQASRAQFGDTARCNFDLSGTVPTGLRGRGKGWGSRGGGQEAGRAKRRYRTGRGRGRGAGSGNYTSSLLFGGPLGGRFGIASLGGSSAGGEGGLRDRGGKVGEEEGGEGEEEGGEGQQGEEDEEETEDDESGYGGGNFKSQYGAGDRGVGKETEDGKGEGQGEDDDDDDDGDRSTESEGEEEMGLSWAVRAGMR</sequence>
<protein>
    <recommendedName>
        <fullName evidence="13">Bromo domain-containing protein</fullName>
    </recommendedName>
</protein>
<dbReference type="PROSITE" id="PS50014">
    <property type="entry name" value="BROMODOMAIN_2"/>
    <property type="match status" value="1"/>
</dbReference>
<evidence type="ECO:0000313" key="12">
    <source>
        <dbReference type="Proteomes" id="UP000355283"/>
    </source>
</evidence>
<keyword evidence="6" id="KW-0539">Nucleus</keyword>
<dbReference type="GO" id="GO:0003677">
    <property type="term" value="F:DNA binding"/>
    <property type="evidence" value="ECO:0007669"/>
    <property type="project" value="UniProtKB-KW"/>
</dbReference>
<dbReference type="InterPro" id="IPR036427">
    <property type="entry name" value="Bromodomain-like_sf"/>
</dbReference>
<evidence type="ECO:0000256" key="3">
    <source>
        <dbReference type="ARBA" id="ARBA00023117"/>
    </source>
</evidence>
<feature type="region of interest" description="Disordered" evidence="8">
    <location>
        <begin position="1213"/>
        <end position="1323"/>
    </location>
</feature>
<dbReference type="Gene3D" id="3.30.730.10">
    <property type="entry name" value="AP2/ERF domain"/>
    <property type="match status" value="1"/>
</dbReference>
<dbReference type="Gene3D" id="1.20.920.10">
    <property type="entry name" value="Bromodomain-like"/>
    <property type="match status" value="1"/>
</dbReference>
<feature type="compositionally biased region" description="Acidic residues" evidence="8">
    <location>
        <begin position="1233"/>
        <end position="1260"/>
    </location>
</feature>
<dbReference type="CDD" id="cd04369">
    <property type="entry name" value="Bromodomain"/>
    <property type="match status" value="1"/>
</dbReference>
<evidence type="ECO:0000256" key="2">
    <source>
        <dbReference type="ARBA" id="ARBA00023015"/>
    </source>
</evidence>
<feature type="domain" description="AP2/ERF" evidence="10">
    <location>
        <begin position="1083"/>
        <end position="1146"/>
    </location>
</feature>
<keyword evidence="2" id="KW-0805">Transcription regulation</keyword>
<organism evidence="11 12">
    <name type="scientific">Nannochloropsis salina CCMP1776</name>
    <dbReference type="NCBI Taxonomy" id="1027361"/>
    <lineage>
        <taxon>Eukaryota</taxon>
        <taxon>Sar</taxon>
        <taxon>Stramenopiles</taxon>
        <taxon>Ochrophyta</taxon>
        <taxon>Eustigmatophyceae</taxon>
        <taxon>Eustigmatales</taxon>
        <taxon>Monodopsidaceae</taxon>
        <taxon>Microchloropsis</taxon>
        <taxon>Microchloropsis salina</taxon>
    </lineage>
</organism>
<feature type="compositionally biased region" description="Gly residues" evidence="8">
    <location>
        <begin position="1050"/>
        <end position="1073"/>
    </location>
</feature>
<evidence type="ECO:0000256" key="7">
    <source>
        <dbReference type="PROSITE-ProRule" id="PRU00035"/>
    </source>
</evidence>
<dbReference type="PANTHER" id="PTHR46136">
    <property type="entry name" value="TRANSCRIPTION FACTOR GTE8"/>
    <property type="match status" value="1"/>
</dbReference>
<feature type="compositionally biased region" description="Low complexity" evidence="8">
    <location>
        <begin position="717"/>
        <end position="729"/>
    </location>
</feature>
<evidence type="ECO:0000256" key="5">
    <source>
        <dbReference type="ARBA" id="ARBA00023163"/>
    </source>
</evidence>
<evidence type="ECO:0000256" key="6">
    <source>
        <dbReference type="ARBA" id="ARBA00023242"/>
    </source>
</evidence>
<gene>
    <name evidence="11" type="ORF">NSK_003022</name>
</gene>
<feature type="compositionally biased region" description="Gly residues" evidence="8">
    <location>
        <begin position="974"/>
        <end position="983"/>
    </location>
</feature>
<feature type="compositionally biased region" description="Low complexity" evidence="8">
    <location>
        <begin position="741"/>
        <end position="754"/>
    </location>
</feature>
<dbReference type="InterPro" id="IPR036955">
    <property type="entry name" value="AP2/ERF_dom_sf"/>
</dbReference>
<accession>A0A4D9D1T5</accession>
<dbReference type="InterPro" id="IPR001487">
    <property type="entry name" value="Bromodomain"/>
</dbReference>
<feature type="compositionally biased region" description="Basic and acidic residues" evidence="8">
    <location>
        <begin position="1025"/>
        <end position="1048"/>
    </location>
</feature>
<feature type="compositionally biased region" description="Basic residues" evidence="8">
    <location>
        <begin position="1174"/>
        <end position="1185"/>
    </location>
</feature>
<evidence type="ECO:0000259" key="9">
    <source>
        <dbReference type="PROSITE" id="PS50014"/>
    </source>
</evidence>
<reference evidence="11 12" key="1">
    <citation type="submission" date="2019-01" db="EMBL/GenBank/DDBJ databases">
        <title>Nuclear Genome Assembly of the Microalgal Biofuel strain Nannochloropsis salina CCMP1776.</title>
        <authorList>
            <person name="Hovde B."/>
        </authorList>
    </citation>
    <scope>NUCLEOTIDE SEQUENCE [LARGE SCALE GENOMIC DNA]</scope>
    <source>
        <strain evidence="11 12">CCMP1776</strain>
    </source>
</reference>
<evidence type="ECO:0008006" key="13">
    <source>
        <dbReference type="Google" id="ProtNLM"/>
    </source>
</evidence>
<feature type="compositionally biased region" description="Acidic residues" evidence="8">
    <location>
        <begin position="1290"/>
        <end position="1312"/>
    </location>
</feature>
<feature type="region of interest" description="Disordered" evidence="8">
    <location>
        <begin position="1156"/>
        <end position="1194"/>
    </location>
</feature>
<dbReference type="SUPFAM" id="SSF54171">
    <property type="entry name" value="DNA-binding domain"/>
    <property type="match status" value="1"/>
</dbReference>
<evidence type="ECO:0000256" key="1">
    <source>
        <dbReference type="ARBA" id="ARBA00004123"/>
    </source>
</evidence>
<proteinExistence type="predicted"/>
<feature type="region of interest" description="Disordered" evidence="8">
    <location>
        <begin position="717"/>
        <end position="784"/>
    </location>
</feature>
<feature type="region of interest" description="Disordered" evidence="8">
    <location>
        <begin position="671"/>
        <end position="701"/>
    </location>
</feature>
<dbReference type="SMART" id="SM00297">
    <property type="entry name" value="BROMO"/>
    <property type="match status" value="1"/>
</dbReference>
<dbReference type="PROSITE" id="PS51032">
    <property type="entry name" value="AP2_ERF"/>
    <property type="match status" value="1"/>
</dbReference>
<feature type="compositionally biased region" description="Gly residues" evidence="8">
    <location>
        <begin position="1160"/>
        <end position="1170"/>
    </location>
</feature>
<feature type="compositionally biased region" description="Basic and acidic residues" evidence="8">
    <location>
        <begin position="1277"/>
        <end position="1289"/>
    </location>
</feature>
<dbReference type="InterPro" id="IPR001471">
    <property type="entry name" value="AP2/ERF_dom"/>
</dbReference>
<keyword evidence="3 7" id="KW-0103">Bromodomain</keyword>
<evidence type="ECO:0000259" key="10">
    <source>
        <dbReference type="PROSITE" id="PS51032"/>
    </source>
</evidence>
<dbReference type="PANTHER" id="PTHR46136:SF1">
    <property type="entry name" value="TRANSCRIPTION FACTOR GTE11-RELATED"/>
    <property type="match status" value="1"/>
</dbReference>